<organism evidence="2">
    <name type="scientific">Nicotiana tabacum</name>
    <name type="common">Common tobacco</name>
    <dbReference type="NCBI Taxonomy" id="4097"/>
    <lineage>
        <taxon>Eukaryota</taxon>
        <taxon>Viridiplantae</taxon>
        <taxon>Streptophyta</taxon>
        <taxon>Embryophyta</taxon>
        <taxon>Tracheophyta</taxon>
        <taxon>Spermatophyta</taxon>
        <taxon>Magnoliopsida</taxon>
        <taxon>eudicotyledons</taxon>
        <taxon>Gunneridae</taxon>
        <taxon>Pentapetalae</taxon>
        <taxon>asterids</taxon>
        <taxon>lamiids</taxon>
        <taxon>Solanales</taxon>
        <taxon>Solanaceae</taxon>
        <taxon>Nicotianoideae</taxon>
        <taxon>Nicotianeae</taxon>
        <taxon>Nicotiana</taxon>
    </lineage>
</organism>
<name>A0A1S4BZF2_TOBAC</name>
<accession>A0A1S4BZF2</accession>
<protein>
    <submittedName>
        <fullName evidence="2">Uncharacterized mitochondrial protein AtMg00810-like</fullName>
    </submittedName>
</protein>
<gene>
    <name evidence="2" type="primary">LOC107813445</name>
</gene>
<proteinExistence type="predicted"/>
<sequence>MHLDNGISNLLQHSLPQDSNSHLDYSLFTKRTSGQLVVVLVYVDNLIITRDLQLIHETKSQLQDSFKIKDFGELKYFLRIEFARSKEGCKPVTSPLELNAKLTTLEFETHICSTTSDLYSRILVQTLSQFMHSPKSSHMEAALRVVRCVKHCPGLGMLMKAGCSGSLASFWDVDWAACPNSRRSITGYLVKFGDSLISWESKKQSTVSQKFTEVLLR</sequence>
<reference evidence="2" key="1">
    <citation type="submission" date="2025-08" db="UniProtKB">
        <authorList>
            <consortium name="RefSeq"/>
        </authorList>
    </citation>
    <scope>IDENTIFICATION</scope>
</reference>
<dbReference type="InterPro" id="IPR013103">
    <property type="entry name" value="RVT_2"/>
</dbReference>
<dbReference type="RefSeq" id="XP_016494208.1">
    <property type="nucleotide sequence ID" value="XM_016638722.1"/>
</dbReference>
<dbReference type="Pfam" id="PF07727">
    <property type="entry name" value="RVT_2"/>
    <property type="match status" value="1"/>
</dbReference>
<dbReference type="AlphaFoldDB" id="A0A1S4BZF2"/>
<dbReference type="KEGG" id="nta:107813445"/>
<feature type="domain" description="Reverse transcriptase Ty1/copia-type" evidence="1">
    <location>
        <begin position="21"/>
        <end position="89"/>
    </location>
</feature>
<evidence type="ECO:0000313" key="2">
    <source>
        <dbReference type="RefSeq" id="XP_016494208.1"/>
    </source>
</evidence>
<dbReference type="PANTHER" id="PTHR11439">
    <property type="entry name" value="GAG-POL-RELATED RETROTRANSPOSON"/>
    <property type="match status" value="1"/>
</dbReference>
<evidence type="ECO:0000259" key="1">
    <source>
        <dbReference type="Pfam" id="PF07727"/>
    </source>
</evidence>
<dbReference type="STRING" id="4097.A0A1S4BZF2"/>
<dbReference type="OrthoDB" id="1301315at2759"/>
<dbReference type="PANTHER" id="PTHR11439:SF478">
    <property type="entry name" value="REVERSE TRANSCRIPTASE TY1_COPIA-TYPE DOMAIN-CONTAINING PROTEIN"/>
    <property type="match status" value="1"/>
</dbReference>
<dbReference type="PaxDb" id="4097-A0A1S4BZF2"/>